<feature type="region of interest" description="Disordered" evidence="1">
    <location>
        <begin position="124"/>
        <end position="147"/>
    </location>
</feature>
<comment type="caution">
    <text evidence="2">The sequence shown here is derived from an EMBL/GenBank/DDBJ whole genome shotgun (WGS) entry which is preliminary data.</text>
</comment>
<dbReference type="EMBL" id="JACAGC010000015">
    <property type="protein sequence ID" value="KAF6317480.1"/>
    <property type="molecule type" value="Genomic_DNA"/>
</dbReference>
<evidence type="ECO:0000313" key="3">
    <source>
        <dbReference type="Proteomes" id="UP000585614"/>
    </source>
</evidence>
<evidence type="ECO:0000313" key="2">
    <source>
        <dbReference type="EMBL" id="KAF6317480.1"/>
    </source>
</evidence>
<feature type="compositionally biased region" description="Polar residues" evidence="1">
    <location>
        <begin position="136"/>
        <end position="147"/>
    </location>
</feature>
<gene>
    <name evidence="2" type="ORF">mRhiFer1_008530</name>
</gene>
<proteinExistence type="predicted"/>
<protein>
    <submittedName>
        <fullName evidence="2">Uncharacterized protein</fullName>
    </submittedName>
</protein>
<name>A0A7J7UX30_RHIFE</name>
<dbReference type="AlphaFoldDB" id="A0A7J7UX30"/>
<organism evidence="2 3">
    <name type="scientific">Rhinolophus ferrumequinum</name>
    <name type="common">Greater horseshoe bat</name>
    <dbReference type="NCBI Taxonomy" id="59479"/>
    <lineage>
        <taxon>Eukaryota</taxon>
        <taxon>Metazoa</taxon>
        <taxon>Chordata</taxon>
        <taxon>Craniata</taxon>
        <taxon>Vertebrata</taxon>
        <taxon>Euteleostomi</taxon>
        <taxon>Mammalia</taxon>
        <taxon>Eutheria</taxon>
        <taxon>Laurasiatheria</taxon>
        <taxon>Chiroptera</taxon>
        <taxon>Yinpterochiroptera</taxon>
        <taxon>Rhinolophoidea</taxon>
        <taxon>Rhinolophidae</taxon>
        <taxon>Rhinolophinae</taxon>
        <taxon>Rhinolophus</taxon>
    </lineage>
</organism>
<dbReference type="Proteomes" id="UP000585614">
    <property type="component" value="Unassembled WGS sequence"/>
</dbReference>
<sequence>MDGAKGLVVSRRRWGKIESPGAHWYTAPGGTQCSCAPECCEGELAANSVKLLDTKSGSAKAAVPPVARRPEDLLSFQPSTVVIRPAVGGTAHCRRAEGSVLARPGCFCCWRSCVSRTPTFRDSPLLSRSWHPEQQPAGQSGHSTRVC</sequence>
<reference evidence="2 3" key="1">
    <citation type="journal article" date="2020" name="Nature">
        <title>Six reference-quality genomes reveal evolution of bat adaptations.</title>
        <authorList>
            <person name="Jebb D."/>
            <person name="Huang Z."/>
            <person name="Pippel M."/>
            <person name="Hughes G.M."/>
            <person name="Lavrichenko K."/>
            <person name="Devanna P."/>
            <person name="Winkler S."/>
            <person name="Jermiin L.S."/>
            <person name="Skirmuntt E.C."/>
            <person name="Katzourakis A."/>
            <person name="Burkitt-Gray L."/>
            <person name="Ray D.A."/>
            <person name="Sullivan K.A.M."/>
            <person name="Roscito J.G."/>
            <person name="Kirilenko B.M."/>
            <person name="Davalos L.M."/>
            <person name="Corthals A.P."/>
            <person name="Power M.L."/>
            <person name="Jones G."/>
            <person name="Ransome R.D."/>
            <person name="Dechmann D.K.N."/>
            <person name="Locatelli A.G."/>
            <person name="Puechmaille S.J."/>
            <person name="Fedrigo O."/>
            <person name="Jarvis E.D."/>
            <person name="Hiller M."/>
            <person name="Vernes S.C."/>
            <person name="Myers E.W."/>
            <person name="Teeling E.C."/>
        </authorList>
    </citation>
    <scope>NUCLEOTIDE SEQUENCE [LARGE SCALE GENOMIC DNA]</scope>
    <source>
        <strain evidence="2">MRhiFer1</strain>
        <tissue evidence="2">Lung</tissue>
    </source>
</reference>
<accession>A0A7J7UX30</accession>
<evidence type="ECO:0000256" key="1">
    <source>
        <dbReference type="SAM" id="MobiDB-lite"/>
    </source>
</evidence>